<dbReference type="SUPFAM" id="SSF142984">
    <property type="entry name" value="Nqo1 middle domain-like"/>
    <property type="match status" value="1"/>
</dbReference>
<dbReference type="SUPFAM" id="SSF140490">
    <property type="entry name" value="Nqo1C-terminal domain-like"/>
    <property type="match status" value="1"/>
</dbReference>
<evidence type="ECO:0000256" key="4">
    <source>
        <dbReference type="ARBA" id="ARBA00023004"/>
    </source>
</evidence>
<dbReference type="Proteomes" id="UP001172687">
    <property type="component" value="Unassembled WGS sequence"/>
</dbReference>
<evidence type="ECO:0000313" key="7">
    <source>
        <dbReference type="EMBL" id="MDN4522724.1"/>
    </source>
</evidence>
<comment type="caution">
    <text evidence="7">The sequence shown here is derived from an EMBL/GenBank/DDBJ whole genome shotgun (WGS) entry which is preliminary data.</text>
</comment>
<dbReference type="EMBL" id="JAUHTC010000101">
    <property type="protein sequence ID" value="MDN4522724.1"/>
    <property type="molecule type" value="Genomic_DNA"/>
</dbReference>
<keyword evidence="2" id="KW-0004">4Fe-4S</keyword>
<accession>A0ABT8HPP2</accession>
<dbReference type="InterPro" id="IPR019575">
    <property type="entry name" value="Nuop51_4Fe4S-bd"/>
</dbReference>
<keyword evidence="4" id="KW-0408">Iron</keyword>
<evidence type="ECO:0000256" key="3">
    <source>
        <dbReference type="ARBA" id="ARBA00022723"/>
    </source>
</evidence>
<dbReference type="Gene3D" id="3.10.20.600">
    <property type="match status" value="1"/>
</dbReference>
<evidence type="ECO:0000256" key="1">
    <source>
        <dbReference type="ARBA" id="ARBA00007523"/>
    </source>
</evidence>
<dbReference type="InterPro" id="IPR037225">
    <property type="entry name" value="Nuo51_FMN-bd_sf"/>
</dbReference>
<dbReference type="Gene3D" id="1.20.1440.230">
    <property type="entry name" value="NADH-ubiquinone oxidoreductase 51kDa subunit, iron-sulphur binding domain"/>
    <property type="match status" value="1"/>
</dbReference>
<keyword evidence="3" id="KW-0479">Metal-binding</keyword>
<dbReference type="Pfam" id="PF10531">
    <property type="entry name" value="SLBB"/>
    <property type="match status" value="1"/>
</dbReference>
<dbReference type="PANTHER" id="PTHR43578">
    <property type="entry name" value="NADH-QUINONE OXIDOREDUCTASE SUBUNIT F"/>
    <property type="match status" value="1"/>
</dbReference>
<gene>
    <name evidence="7" type="ORF">QYF68_33600</name>
</gene>
<name>A0ABT8HPP2_MYCAO</name>
<keyword evidence="8" id="KW-1185">Reference proteome</keyword>
<reference evidence="7" key="1">
    <citation type="submission" date="2023-07" db="EMBL/GenBank/DDBJ databases">
        <title>Degradation of tert-butanol by M. austroafricanum TBA100.</title>
        <authorList>
            <person name="Helbich S."/>
            <person name="Vainshtein Y."/>
        </authorList>
    </citation>
    <scope>NUCLEOTIDE SEQUENCE</scope>
    <source>
        <strain evidence="7">TBA100</strain>
    </source>
</reference>
<keyword evidence="5" id="KW-0411">Iron-sulfur</keyword>
<dbReference type="Pfam" id="PF10589">
    <property type="entry name" value="NADH_4Fe-4S"/>
    <property type="match status" value="1"/>
</dbReference>
<dbReference type="PANTHER" id="PTHR43578:SF3">
    <property type="entry name" value="NADH-QUINONE OXIDOREDUCTASE SUBUNIT F"/>
    <property type="match status" value="1"/>
</dbReference>
<organism evidence="7 8">
    <name type="scientific">Mycolicibacterium austroafricanum</name>
    <name type="common">Mycobacterium austroafricanum</name>
    <dbReference type="NCBI Taxonomy" id="39687"/>
    <lineage>
        <taxon>Bacteria</taxon>
        <taxon>Bacillati</taxon>
        <taxon>Actinomycetota</taxon>
        <taxon>Actinomycetes</taxon>
        <taxon>Mycobacteriales</taxon>
        <taxon>Mycobacteriaceae</taxon>
        <taxon>Mycolicibacterium</taxon>
    </lineage>
</organism>
<dbReference type="SMART" id="SM00928">
    <property type="entry name" value="NADH_4Fe-4S"/>
    <property type="match status" value="1"/>
</dbReference>
<dbReference type="InterPro" id="IPR019554">
    <property type="entry name" value="Soluble_ligand-bd"/>
</dbReference>
<feature type="domain" description="NADH-ubiquinone oxidoreductase 51kDa subunit iron-sulphur binding" evidence="6">
    <location>
        <begin position="306"/>
        <end position="350"/>
    </location>
</feature>
<dbReference type="Gene3D" id="3.40.50.11540">
    <property type="entry name" value="NADH-ubiquinone oxidoreductase 51kDa subunit"/>
    <property type="match status" value="1"/>
</dbReference>
<dbReference type="InterPro" id="IPR037207">
    <property type="entry name" value="Nuop51_4Fe4S-bd_sf"/>
</dbReference>
<proteinExistence type="inferred from homology"/>
<dbReference type="RefSeq" id="WP_105387454.1">
    <property type="nucleotide sequence ID" value="NZ_CP070380.1"/>
</dbReference>
<evidence type="ECO:0000256" key="5">
    <source>
        <dbReference type="ARBA" id="ARBA00023014"/>
    </source>
</evidence>
<evidence type="ECO:0000256" key="2">
    <source>
        <dbReference type="ARBA" id="ARBA00022485"/>
    </source>
</evidence>
<dbReference type="Pfam" id="PF01512">
    <property type="entry name" value="Complex1_51K"/>
    <property type="match status" value="1"/>
</dbReference>
<dbReference type="SUPFAM" id="SSF142019">
    <property type="entry name" value="Nqo1 FMN-binding domain-like"/>
    <property type="match status" value="1"/>
</dbReference>
<dbReference type="InterPro" id="IPR011538">
    <property type="entry name" value="Nuo51_FMN-bd"/>
</dbReference>
<protein>
    <submittedName>
        <fullName evidence="7">NADH-ubiquinone oxidoreductase-F iron-sulfur binding region domain-containing protein</fullName>
    </submittedName>
</protein>
<comment type="similarity">
    <text evidence="1">Belongs to the complex I 51 kDa subunit family.</text>
</comment>
<evidence type="ECO:0000313" key="8">
    <source>
        <dbReference type="Proteomes" id="UP001172687"/>
    </source>
</evidence>
<sequence>MTTALLLPAQRQDLDAYLAHGGYRALSAVAADPQRARTLLRATTLTGLGGAHFPLARKVTAVLDQPGPRAVLCNAAEDEPGSGKDRALLSANPHLVIEGALIAAVALEAGDVVLYVSQTATAERESLATALDERDIPGLVPGTHVRIVTAPDRYVAGEASAAISVVERGDGKPMGQPPYPSERGVGGNATLVANAETLANLPRIVGADGGGREPAWTRLVTISGNVAAPGVYEISPDNETFATLITRAGGLTGSGALKALQPGGPSSRFLPAEAADVAIRDADIRAAGSQPGCLAVRVVSTDTCIVEICADITDFFARQQCGQCPPCRMKTQMYQRTLQQVSSGKGSWDLLDKLGSVDDFVADMPRRCALIDMPTPPVDSARSLFPDDFAAHIEHGRCGSKVDGHSP</sequence>
<evidence type="ECO:0000259" key="6">
    <source>
        <dbReference type="SMART" id="SM00928"/>
    </source>
</evidence>